<organism evidence="1 2">
    <name type="scientific">Lactiplantibacillus plantarum</name>
    <name type="common">Lactobacillus plantarum</name>
    <dbReference type="NCBI Taxonomy" id="1590"/>
    <lineage>
        <taxon>Bacteria</taxon>
        <taxon>Bacillati</taxon>
        <taxon>Bacillota</taxon>
        <taxon>Bacilli</taxon>
        <taxon>Lactobacillales</taxon>
        <taxon>Lactobacillaceae</taxon>
        <taxon>Lactiplantibacillus</taxon>
    </lineage>
</organism>
<evidence type="ECO:0000313" key="1">
    <source>
        <dbReference type="EMBL" id="KZU97730.1"/>
    </source>
</evidence>
<accession>A0A162GKJ4</accession>
<sequence>MNTVQLQKFISDNSQVEAIFMQKALAYLNSKNKKRQPAKRWNEEQITRQAEKMYAQVVENLYGKLHTQVKANRFTPAEKWLKFINENEVLDGMEESMIELDFS</sequence>
<dbReference type="AlphaFoldDB" id="A0A162GKJ4"/>
<dbReference type="EMBL" id="LUXM01000016">
    <property type="protein sequence ID" value="KZU97730.1"/>
    <property type="molecule type" value="Genomic_DNA"/>
</dbReference>
<name>A0A162GKJ4_LACPN</name>
<dbReference type="Proteomes" id="UP000076882">
    <property type="component" value="Unassembled WGS sequence"/>
</dbReference>
<gene>
    <name evidence="1" type="ORF">Lp19_0572</name>
</gene>
<proteinExistence type="predicted"/>
<protein>
    <submittedName>
        <fullName evidence="1">Uncharacterized protein</fullName>
    </submittedName>
</protein>
<comment type="caution">
    <text evidence="1">The sequence shown here is derived from an EMBL/GenBank/DDBJ whole genome shotgun (WGS) entry which is preliminary data.</text>
</comment>
<evidence type="ECO:0000313" key="2">
    <source>
        <dbReference type="Proteomes" id="UP000076882"/>
    </source>
</evidence>
<dbReference type="PATRIC" id="fig|1590.154.peg.3088"/>
<reference evidence="1 2" key="1">
    <citation type="submission" date="2016-03" db="EMBL/GenBank/DDBJ databases">
        <title>Comparative genomics of 54 Lactobacillus plantarum strains reveals genomic uncoupling from niche constraints.</title>
        <authorList>
            <person name="Martino M.E."/>
        </authorList>
    </citation>
    <scope>NUCLEOTIDE SEQUENCE [LARGE SCALE GENOMIC DNA]</scope>
    <source>
        <strain evidence="1 2">19.1</strain>
    </source>
</reference>
<dbReference type="RefSeq" id="WP_027822894.1">
    <property type="nucleotide sequence ID" value="NZ_BAAFRT010000014.1"/>
</dbReference>